<feature type="transmembrane region" description="Helical" evidence="1">
    <location>
        <begin position="13"/>
        <end position="35"/>
    </location>
</feature>
<dbReference type="EMBL" id="LSTO01000001">
    <property type="protein sequence ID" value="OWW21001.1"/>
    <property type="molecule type" value="Genomic_DNA"/>
</dbReference>
<evidence type="ECO:0000313" key="2">
    <source>
        <dbReference type="EMBL" id="OWW21001.1"/>
    </source>
</evidence>
<name>A0A254TED0_9BURK</name>
<dbReference type="Pfam" id="PF13646">
    <property type="entry name" value="HEAT_2"/>
    <property type="match status" value="1"/>
</dbReference>
<dbReference type="Proteomes" id="UP000197535">
    <property type="component" value="Unassembled WGS sequence"/>
</dbReference>
<dbReference type="SMART" id="SM00567">
    <property type="entry name" value="EZ_HEAT"/>
    <property type="match status" value="2"/>
</dbReference>
<dbReference type="RefSeq" id="WP_088707854.1">
    <property type="nucleotide sequence ID" value="NZ_LSTO01000001.1"/>
</dbReference>
<proteinExistence type="predicted"/>
<evidence type="ECO:0000313" key="3">
    <source>
        <dbReference type="Proteomes" id="UP000197535"/>
    </source>
</evidence>
<organism evidence="2 3">
    <name type="scientific">Noviherbaspirillum denitrificans</name>
    <dbReference type="NCBI Taxonomy" id="1968433"/>
    <lineage>
        <taxon>Bacteria</taxon>
        <taxon>Pseudomonadati</taxon>
        <taxon>Pseudomonadota</taxon>
        <taxon>Betaproteobacteria</taxon>
        <taxon>Burkholderiales</taxon>
        <taxon>Oxalobacteraceae</taxon>
        <taxon>Noviherbaspirillum</taxon>
    </lineage>
</organism>
<dbReference type="SUPFAM" id="SSF48371">
    <property type="entry name" value="ARM repeat"/>
    <property type="match status" value="1"/>
</dbReference>
<protein>
    <recommendedName>
        <fullName evidence="4">HEAT repeat domain-containing protein</fullName>
    </recommendedName>
</protein>
<evidence type="ECO:0000256" key="1">
    <source>
        <dbReference type="SAM" id="Phobius"/>
    </source>
</evidence>
<accession>A0A254TED0</accession>
<evidence type="ECO:0008006" key="4">
    <source>
        <dbReference type="Google" id="ProtNLM"/>
    </source>
</evidence>
<comment type="caution">
    <text evidence="2">The sequence shown here is derived from an EMBL/GenBank/DDBJ whole genome shotgun (WGS) entry which is preliminary data.</text>
</comment>
<keyword evidence="1" id="KW-0472">Membrane</keyword>
<dbReference type="AlphaFoldDB" id="A0A254TED0"/>
<keyword evidence="1" id="KW-1133">Transmembrane helix</keyword>
<reference evidence="2 3" key="1">
    <citation type="submission" date="2016-02" db="EMBL/GenBank/DDBJ databases">
        <authorList>
            <person name="Wen L."/>
            <person name="He K."/>
            <person name="Yang H."/>
        </authorList>
    </citation>
    <scope>NUCLEOTIDE SEQUENCE [LARGE SCALE GENOMIC DNA]</scope>
    <source>
        <strain evidence="2 3">TSA40</strain>
    </source>
</reference>
<gene>
    <name evidence="2" type="ORF">AYR66_17505</name>
</gene>
<dbReference type="InterPro" id="IPR011989">
    <property type="entry name" value="ARM-like"/>
</dbReference>
<dbReference type="InterPro" id="IPR016024">
    <property type="entry name" value="ARM-type_fold"/>
</dbReference>
<keyword evidence="1" id="KW-0812">Transmembrane</keyword>
<dbReference type="InterPro" id="IPR004155">
    <property type="entry name" value="PBS_lyase_HEAT"/>
</dbReference>
<dbReference type="OrthoDB" id="9801841at2"/>
<sequence>MVFSTLSDPYLQAAFWTGMGALALTLLLGTQIVYLRMSLRRQERLEQSVIAKWRPLLMAAVADVPPDQLPDLPRRERLHFLRLWLHLHQSVRGTASAGLNEVGYRLGCDAIARGMLRDGNRAERLLAVLVTGHLRDATAWDELMRLAALPDSATSMQALWALVQADADKALREMMPVLLRRDDWALSQVAGILQDAQETCARYLSDALMQLEPERLPRALNLAEALRAPVAPALLATLMHDDDAERVVAALRLANSPVLLDEVRTCLGHADWRVRVQASRALGRIGDRSDIARLQAMLGDTQWWVRYRAAQALIGLPSMQAGEAQALAASVTDRFAADMLRQVIAEREAG</sequence>
<dbReference type="Gene3D" id="1.25.10.10">
    <property type="entry name" value="Leucine-rich Repeat Variant"/>
    <property type="match status" value="1"/>
</dbReference>
<keyword evidence="3" id="KW-1185">Reference proteome</keyword>